<accession>A0A1Y0ENT7</accession>
<dbReference type="SUPFAM" id="SSF55729">
    <property type="entry name" value="Acyl-CoA N-acyltransferases (Nat)"/>
    <property type="match status" value="1"/>
</dbReference>
<sequence length="147" mass="16375">MKICTPTKNDYLKLMEIWEDSVRATHDFLSEEHIQTLKPLILEHHFDAVDLRVASDEHGDMVGFIGVANQNVEMLFISPSHRKQGIGSILLKNAITHQGATKVDVNEQNPDAVAFYAHCGFSEVGRSPLDGQGNPFPLIHMALKQIS</sequence>
<organism evidence="4 5">
    <name type="scientific">Comamonas serinivorans</name>
    <dbReference type="NCBI Taxonomy" id="1082851"/>
    <lineage>
        <taxon>Bacteria</taxon>
        <taxon>Pseudomonadati</taxon>
        <taxon>Pseudomonadota</taxon>
        <taxon>Betaproteobacteria</taxon>
        <taxon>Burkholderiales</taxon>
        <taxon>Comamonadaceae</taxon>
        <taxon>Comamonas</taxon>
    </lineage>
</organism>
<keyword evidence="5" id="KW-1185">Reference proteome</keyword>
<evidence type="ECO:0000313" key="5">
    <source>
        <dbReference type="Proteomes" id="UP000196138"/>
    </source>
</evidence>
<evidence type="ECO:0000259" key="3">
    <source>
        <dbReference type="PROSITE" id="PS51186"/>
    </source>
</evidence>
<dbReference type="InterPro" id="IPR000182">
    <property type="entry name" value="GNAT_dom"/>
</dbReference>
<dbReference type="KEGG" id="cser:CCO03_10550"/>
<dbReference type="PANTHER" id="PTHR43800:SF1">
    <property type="entry name" value="PEPTIDYL-LYSINE N-ACETYLTRANSFERASE YJAB"/>
    <property type="match status" value="1"/>
</dbReference>
<dbReference type="GO" id="GO:0016747">
    <property type="term" value="F:acyltransferase activity, transferring groups other than amino-acyl groups"/>
    <property type="evidence" value="ECO:0007669"/>
    <property type="project" value="InterPro"/>
</dbReference>
<dbReference type="OrthoDB" id="9789605at2"/>
<dbReference type="PROSITE" id="PS51186">
    <property type="entry name" value="GNAT"/>
    <property type="match status" value="1"/>
</dbReference>
<dbReference type="RefSeq" id="WP_087280854.1">
    <property type="nucleotide sequence ID" value="NZ_CP021455.1"/>
</dbReference>
<keyword evidence="2" id="KW-0012">Acyltransferase</keyword>
<protein>
    <submittedName>
        <fullName evidence="4">GNAT family N-acetyltransferase</fullName>
    </submittedName>
</protein>
<proteinExistence type="predicted"/>
<evidence type="ECO:0000256" key="2">
    <source>
        <dbReference type="ARBA" id="ARBA00023315"/>
    </source>
</evidence>
<dbReference type="Gene3D" id="3.40.630.30">
    <property type="match status" value="1"/>
</dbReference>
<keyword evidence="1 4" id="KW-0808">Transferase</keyword>
<reference evidence="4 5" key="1">
    <citation type="submission" date="2017-05" db="EMBL/GenBank/DDBJ databases">
        <authorList>
            <person name="Song R."/>
            <person name="Chenine A.L."/>
            <person name="Ruprecht R.M."/>
        </authorList>
    </citation>
    <scope>NUCLEOTIDE SEQUENCE [LARGE SCALE GENOMIC DNA]</scope>
    <source>
        <strain evidence="4 5">DSM 26136</strain>
    </source>
</reference>
<evidence type="ECO:0000256" key="1">
    <source>
        <dbReference type="ARBA" id="ARBA00022679"/>
    </source>
</evidence>
<dbReference type="InterPro" id="IPR016181">
    <property type="entry name" value="Acyl_CoA_acyltransferase"/>
</dbReference>
<dbReference type="PANTHER" id="PTHR43800">
    <property type="entry name" value="PEPTIDYL-LYSINE N-ACETYLTRANSFERASE YJAB"/>
    <property type="match status" value="1"/>
</dbReference>
<feature type="domain" description="N-acetyltransferase" evidence="3">
    <location>
        <begin position="1"/>
        <end position="143"/>
    </location>
</feature>
<evidence type="ECO:0000313" key="4">
    <source>
        <dbReference type="EMBL" id="ARU05071.1"/>
    </source>
</evidence>
<dbReference type="EMBL" id="CP021455">
    <property type="protein sequence ID" value="ARU05071.1"/>
    <property type="molecule type" value="Genomic_DNA"/>
</dbReference>
<dbReference type="CDD" id="cd04301">
    <property type="entry name" value="NAT_SF"/>
    <property type="match status" value="1"/>
</dbReference>
<dbReference type="Proteomes" id="UP000196138">
    <property type="component" value="Chromosome"/>
</dbReference>
<gene>
    <name evidence="4" type="ORF">CCO03_10550</name>
</gene>
<dbReference type="Pfam" id="PF13673">
    <property type="entry name" value="Acetyltransf_10"/>
    <property type="match status" value="1"/>
</dbReference>
<name>A0A1Y0ENT7_9BURK</name>
<dbReference type="AlphaFoldDB" id="A0A1Y0ENT7"/>